<comment type="subcellular location">
    <subcellularLocation>
        <location evidence="1">Endomembrane system</location>
        <topology evidence="1">Multi-pass membrane protein</topology>
    </subcellularLocation>
</comment>
<dbReference type="PANTHER" id="PTHR31851">
    <property type="entry name" value="FE(2+)/MN(2+) TRANSPORTER PCL1"/>
    <property type="match status" value="1"/>
</dbReference>
<evidence type="ECO:0000256" key="2">
    <source>
        <dbReference type="ARBA" id="ARBA00022692"/>
    </source>
</evidence>
<evidence type="ECO:0000313" key="7">
    <source>
        <dbReference type="Proteomes" id="UP001057580"/>
    </source>
</evidence>
<protein>
    <submittedName>
        <fullName evidence="6">VIT1/CCC1 transporter family protein</fullName>
    </submittedName>
</protein>
<dbReference type="AlphaFoldDB" id="A0A9E7R6Y0"/>
<dbReference type="RefSeq" id="WP_260643841.1">
    <property type="nucleotide sequence ID" value="NZ_CP104003.1"/>
</dbReference>
<proteinExistence type="predicted"/>
<dbReference type="Pfam" id="PF01988">
    <property type="entry name" value="VIT1"/>
    <property type="match status" value="2"/>
</dbReference>
<evidence type="ECO:0000256" key="4">
    <source>
        <dbReference type="ARBA" id="ARBA00023136"/>
    </source>
</evidence>
<keyword evidence="3 5" id="KW-1133">Transmembrane helix</keyword>
<evidence type="ECO:0000313" key="6">
    <source>
        <dbReference type="EMBL" id="UWM56727.1"/>
    </source>
</evidence>
<feature type="transmembrane region" description="Helical" evidence="5">
    <location>
        <begin position="33"/>
        <end position="59"/>
    </location>
</feature>
<reference evidence="6" key="1">
    <citation type="submission" date="2022-09" db="EMBL/GenBank/DDBJ databases">
        <title>Diverse halophilic archaea isolated from saline environments.</title>
        <authorList>
            <person name="Cui H.-L."/>
        </authorList>
    </citation>
    <scope>NUCLEOTIDE SEQUENCE</scope>
    <source>
        <strain evidence="6">ZS-35-S2</strain>
    </source>
</reference>
<evidence type="ECO:0000256" key="1">
    <source>
        <dbReference type="ARBA" id="ARBA00004127"/>
    </source>
</evidence>
<accession>A0A9E7R6Y0</accession>
<keyword evidence="2 5" id="KW-0812">Transmembrane</keyword>
<evidence type="ECO:0000256" key="5">
    <source>
        <dbReference type="SAM" id="Phobius"/>
    </source>
</evidence>
<keyword evidence="4 5" id="KW-0472">Membrane</keyword>
<keyword evidence="7" id="KW-1185">Reference proteome</keyword>
<dbReference type="EMBL" id="CP104003">
    <property type="protein sequence ID" value="UWM56727.1"/>
    <property type="molecule type" value="Genomic_DNA"/>
</dbReference>
<organism evidence="6 7">
    <name type="scientific">Salinirubellus salinus</name>
    <dbReference type="NCBI Taxonomy" id="1364945"/>
    <lineage>
        <taxon>Archaea</taxon>
        <taxon>Methanobacteriati</taxon>
        <taxon>Methanobacteriota</taxon>
        <taxon>Stenosarchaea group</taxon>
        <taxon>Halobacteria</taxon>
        <taxon>Halobacteriales</taxon>
        <taxon>Natronomonadaceae</taxon>
        <taxon>Salinirubellus</taxon>
    </lineage>
</organism>
<evidence type="ECO:0000256" key="3">
    <source>
        <dbReference type="ARBA" id="ARBA00022989"/>
    </source>
</evidence>
<dbReference type="GO" id="GO:0012505">
    <property type="term" value="C:endomembrane system"/>
    <property type="evidence" value="ECO:0007669"/>
    <property type="project" value="UniProtKB-SubCell"/>
</dbReference>
<feature type="transmembrane region" description="Helical" evidence="5">
    <location>
        <begin position="97"/>
        <end position="117"/>
    </location>
</feature>
<feature type="transmembrane region" description="Helical" evidence="5">
    <location>
        <begin position="156"/>
        <end position="177"/>
    </location>
</feature>
<dbReference type="GO" id="GO:0005384">
    <property type="term" value="F:manganese ion transmembrane transporter activity"/>
    <property type="evidence" value="ECO:0007669"/>
    <property type="project" value="InterPro"/>
</dbReference>
<dbReference type="Proteomes" id="UP001057580">
    <property type="component" value="Chromosome"/>
</dbReference>
<gene>
    <name evidence="6" type="ORF">N0B31_10620</name>
</gene>
<name>A0A9E7R6Y0_9EURY</name>
<dbReference type="GO" id="GO:0030026">
    <property type="term" value="P:intracellular manganese ion homeostasis"/>
    <property type="evidence" value="ECO:0007669"/>
    <property type="project" value="InterPro"/>
</dbReference>
<dbReference type="KEGG" id="ssai:N0B31_10620"/>
<feature type="transmembrane region" description="Helical" evidence="5">
    <location>
        <begin position="123"/>
        <end position="144"/>
    </location>
</feature>
<dbReference type="InterPro" id="IPR008217">
    <property type="entry name" value="Ccc1_fam"/>
</dbReference>
<sequence length="178" mass="18171">MLGALFGDEVDETAGAYIAELVYGANDGIVTTFAVVAGVAGAALEPSIVLILGAANLFADGFSMGMSNFLSRRSELEYARGAGETPDDGGKRPGQTALATFLAFVVAGALPLVPYVLEIRPLFLSSIVATGVAFFLVGAARSLVIPRRWYLAGTEVLVVGMVAAAVAFVVGELLAGAA</sequence>
<dbReference type="GeneID" id="74942880"/>